<keyword evidence="5 11" id="KW-0812">Transmembrane</keyword>
<evidence type="ECO:0000259" key="16">
    <source>
        <dbReference type="Pfam" id="PF07715"/>
    </source>
</evidence>
<comment type="similarity">
    <text evidence="11 12">Belongs to the TonB-dependent receptor family.</text>
</comment>
<evidence type="ECO:0000256" key="2">
    <source>
        <dbReference type="ARBA" id="ARBA00022448"/>
    </source>
</evidence>
<keyword evidence="10 11" id="KW-0998">Cell outer membrane</keyword>
<feature type="domain" description="TonB-dependent receptor plug" evidence="16">
    <location>
        <begin position="58"/>
        <end position="159"/>
    </location>
</feature>
<keyword evidence="4" id="KW-0410">Iron transport</keyword>
<evidence type="ECO:0000313" key="18">
    <source>
        <dbReference type="Proteomes" id="UP000229730"/>
    </source>
</evidence>
<comment type="caution">
    <text evidence="17">The sequence shown here is derived from an EMBL/GenBank/DDBJ whole genome shotgun (WGS) entry which is preliminary data.</text>
</comment>
<dbReference type="InterPro" id="IPR000531">
    <property type="entry name" value="Beta-barrel_TonB"/>
</dbReference>
<evidence type="ECO:0000256" key="7">
    <source>
        <dbReference type="ARBA" id="ARBA00023065"/>
    </source>
</evidence>
<organism evidence="17 18">
    <name type="scientific">Paremcibacter congregatus</name>
    <dbReference type="NCBI Taxonomy" id="2043170"/>
    <lineage>
        <taxon>Bacteria</taxon>
        <taxon>Pseudomonadati</taxon>
        <taxon>Pseudomonadota</taxon>
        <taxon>Alphaproteobacteria</taxon>
        <taxon>Emcibacterales</taxon>
        <taxon>Emcibacteraceae</taxon>
        <taxon>Paremcibacter</taxon>
    </lineage>
</organism>
<dbReference type="RefSeq" id="WP_099473405.1">
    <property type="nucleotide sequence ID" value="NZ_CP041025.1"/>
</dbReference>
<evidence type="ECO:0000256" key="12">
    <source>
        <dbReference type="RuleBase" id="RU003357"/>
    </source>
</evidence>
<proteinExistence type="inferred from homology"/>
<dbReference type="FunCoup" id="A0A2G4YQ54">
    <property type="interactions" value="131"/>
</dbReference>
<feature type="compositionally biased region" description="Polar residues" evidence="13">
    <location>
        <begin position="495"/>
        <end position="508"/>
    </location>
</feature>
<evidence type="ECO:0000256" key="4">
    <source>
        <dbReference type="ARBA" id="ARBA00022496"/>
    </source>
</evidence>
<evidence type="ECO:0000256" key="1">
    <source>
        <dbReference type="ARBA" id="ARBA00004571"/>
    </source>
</evidence>
<dbReference type="PANTHER" id="PTHR32552:SF81">
    <property type="entry name" value="TONB-DEPENDENT OUTER MEMBRANE RECEPTOR"/>
    <property type="match status" value="1"/>
</dbReference>
<evidence type="ECO:0000256" key="10">
    <source>
        <dbReference type="ARBA" id="ARBA00023237"/>
    </source>
</evidence>
<dbReference type="InterPro" id="IPR012910">
    <property type="entry name" value="Plug_dom"/>
</dbReference>
<evidence type="ECO:0000256" key="13">
    <source>
        <dbReference type="SAM" id="MobiDB-lite"/>
    </source>
</evidence>
<evidence type="ECO:0000256" key="8">
    <source>
        <dbReference type="ARBA" id="ARBA00023077"/>
    </source>
</evidence>
<keyword evidence="14" id="KW-0732">Signal</keyword>
<dbReference type="AlphaFoldDB" id="A0A2G4YQ54"/>
<dbReference type="InParanoid" id="A0A2G4YQ54"/>
<evidence type="ECO:0000256" key="6">
    <source>
        <dbReference type="ARBA" id="ARBA00023004"/>
    </source>
</evidence>
<feature type="chain" id="PRO_5013754245" evidence="14">
    <location>
        <begin position="35"/>
        <end position="783"/>
    </location>
</feature>
<keyword evidence="3 11" id="KW-1134">Transmembrane beta strand</keyword>
<dbReference type="EMBL" id="PDEM01000024">
    <property type="protein sequence ID" value="PHZ84449.1"/>
    <property type="molecule type" value="Genomic_DNA"/>
</dbReference>
<dbReference type="InterPro" id="IPR036942">
    <property type="entry name" value="Beta-barrel_TonB_sf"/>
</dbReference>
<dbReference type="Proteomes" id="UP000229730">
    <property type="component" value="Unassembled WGS sequence"/>
</dbReference>
<reference evidence="17 18" key="1">
    <citation type="submission" date="2017-10" db="EMBL/GenBank/DDBJ databases">
        <title>Frigbacter circumglobatus gen. nov. sp. nov., isolated from sediment cultured in situ.</title>
        <authorList>
            <person name="Zhao Z."/>
        </authorList>
    </citation>
    <scope>NUCLEOTIDE SEQUENCE [LARGE SCALE GENOMIC DNA]</scope>
    <source>
        <strain evidence="17 18">ZYL</strain>
    </source>
</reference>
<feature type="region of interest" description="Disordered" evidence="13">
    <location>
        <begin position="490"/>
        <end position="509"/>
    </location>
</feature>
<accession>A0A2G4YQ54</accession>
<evidence type="ECO:0000256" key="9">
    <source>
        <dbReference type="ARBA" id="ARBA00023136"/>
    </source>
</evidence>
<dbReference type="Pfam" id="PF00593">
    <property type="entry name" value="TonB_dep_Rec_b-barrel"/>
    <property type="match status" value="1"/>
</dbReference>
<dbReference type="Gene3D" id="2.40.170.20">
    <property type="entry name" value="TonB-dependent receptor, beta-barrel domain"/>
    <property type="match status" value="1"/>
</dbReference>
<dbReference type="Pfam" id="PF07715">
    <property type="entry name" value="Plug"/>
    <property type="match status" value="1"/>
</dbReference>
<evidence type="ECO:0000256" key="11">
    <source>
        <dbReference type="PROSITE-ProRule" id="PRU01360"/>
    </source>
</evidence>
<dbReference type="GO" id="GO:0009279">
    <property type="term" value="C:cell outer membrane"/>
    <property type="evidence" value="ECO:0007669"/>
    <property type="project" value="UniProtKB-SubCell"/>
</dbReference>
<comment type="subcellular location">
    <subcellularLocation>
        <location evidence="1 11">Cell outer membrane</location>
        <topology evidence="1 11">Multi-pass membrane protein</topology>
    </subcellularLocation>
</comment>
<keyword evidence="17" id="KW-0675">Receptor</keyword>
<evidence type="ECO:0000256" key="14">
    <source>
        <dbReference type="SAM" id="SignalP"/>
    </source>
</evidence>
<evidence type="ECO:0000313" key="17">
    <source>
        <dbReference type="EMBL" id="PHZ84449.1"/>
    </source>
</evidence>
<keyword evidence="8 12" id="KW-0798">TonB box</keyword>
<feature type="domain" description="TonB-dependent receptor-like beta-barrel" evidence="15">
    <location>
        <begin position="272"/>
        <end position="744"/>
    </location>
</feature>
<keyword evidence="2 11" id="KW-0813">Transport</keyword>
<dbReference type="SUPFAM" id="SSF56935">
    <property type="entry name" value="Porins"/>
    <property type="match status" value="1"/>
</dbReference>
<feature type="signal peptide" evidence="14">
    <location>
        <begin position="1"/>
        <end position="34"/>
    </location>
</feature>
<keyword evidence="7" id="KW-0406">Ion transport</keyword>
<dbReference type="OrthoDB" id="9760333at2"/>
<keyword evidence="9 11" id="KW-0472">Membrane</keyword>
<dbReference type="PROSITE" id="PS52016">
    <property type="entry name" value="TONB_DEPENDENT_REC_3"/>
    <property type="match status" value="1"/>
</dbReference>
<name>A0A2G4YQ54_9PROT</name>
<keyword evidence="6" id="KW-0408">Iron</keyword>
<dbReference type="GO" id="GO:0006826">
    <property type="term" value="P:iron ion transport"/>
    <property type="evidence" value="ECO:0007669"/>
    <property type="project" value="UniProtKB-KW"/>
</dbReference>
<keyword evidence="18" id="KW-1185">Reference proteome</keyword>
<dbReference type="InterPro" id="IPR039426">
    <property type="entry name" value="TonB-dep_rcpt-like"/>
</dbReference>
<evidence type="ECO:0000256" key="5">
    <source>
        <dbReference type="ARBA" id="ARBA00022692"/>
    </source>
</evidence>
<evidence type="ECO:0000259" key="15">
    <source>
        <dbReference type="Pfam" id="PF00593"/>
    </source>
</evidence>
<gene>
    <name evidence="17" type="ORF">CRD36_11600</name>
</gene>
<protein>
    <submittedName>
        <fullName evidence="17">TonB-dependent receptor</fullName>
    </submittedName>
</protein>
<sequence>MRESNTSNLWRKLTGSTCFAALIATGALTPTAYAQEAEEAFGGLEEIVITASKREQTLQEAGMAVTAIGAQDLERMGATGFASFAVRVPNLGFGNESDGRFNSNSPAIRGVFGDNTTGFYIDDTPMPASIQPRVIDVARVEVLRGPQGSLYGARSMGGTIRLITQQPEYNEAYGSAHGTLSTVKEGTMNWSVDSSINIPVIDDKLALRLTAYAGGNSGVYDREYIPEWTNAQTGEVVENTGPAFDTHENVDSETFGGFQVVAKAEIAENVTFTPKFMYQKINADGLPFADISPDNFTEKRFFDTDEPGSDRWWLASGTINWDLDSGTVTSTTSYFDRYLNETEEEATFLHNLFNNVIGIPLDPLEAPLDESEAYTSLVHETRYTSALDGPLQFTAGVFYQRTKNHLQYPPALQVGLNNAIDAATGPGVAADCVNGFCLTTPDLIFVTDNFFNTKEYAVFGEVTYDITERVSITAGGRYFKTETDAVIDSDGFANSGKTHADGNTSESGFNPKIMVQANVSDDVDVYASASKGYRIGGVNGNVPEDLCGDELDVLAGPSDAEHDTFRAANRTYDSDSLWSYEAGVKTTLADNRVSLNASAYFIKWSDIIQQNRLGCGFQYKNNAGQAEVKGFEIEMMAAPIDGLTMTFALGYAHAEITDAGGTPGVTVGDKIQGVPNWTVAASSEYIFPVSNDLEGLLRADFNHYGRSFSSNNGDQRERPAWTALNLRAGVIKEEWEITLFVDNVTNTHANMADSRSIAAETPGRQRIVTNRPRTIGLDVRTRF</sequence>
<evidence type="ECO:0000256" key="3">
    <source>
        <dbReference type="ARBA" id="ARBA00022452"/>
    </source>
</evidence>
<dbReference type="PANTHER" id="PTHR32552">
    <property type="entry name" value="FERRICHROME IRON RECEPTOR-RELATED"/>
    <property type="match status" value="1"/>
</dbReference>